<dbReference type="Proteomes" id="UP000312032">
    <property type="component" value="Unassembled WGS sequence"/>
</dbReference>
<dbReference type="RefSeq" id="WP_139466212.1">
    <property type="nucleotide sequence ID" value="NZ_VDHJ01000012.1"/>
</dbReference>
<comment type="caution">
    <text evidence="1">The sequence shown here is derived from an EMBL/GenBank/DDBJ whole genome shotgun (WGS) entry which is preliminary data.</text>
</comment>
<keyword evidence="2" id="KW-1185">Reference proteome</keyword>
<reference evidence="1 2" key="1">
    <citation type="submission" date="2019-06" db="EMBL/GenBank/DDBJ databases">
        <authorList>
            <person name="Li J."/>
        </authorList>
    </citation>
    <scope>NUCLEOTIDE SEQUENCE [LARGE SCALE GENOMIC DNA]</scope>
    <source>
        <strain evidence="1 2">LMG 28165</strain>
    </source>
</reference>
<organism evidence="1 2">
    <name type="scientific">Corynebacterium tapiri</name>
    <dbReference type="NCBI Taxonomy" id="1448266"/>
    <lineage>
        <taxon>Bacteria</taxon>
        <taxon>Bacillati</taxon>
        <taxon>Actinomycetota</taxon>
        <taxon>Actinomycetes</taxon>
        <taxon>Mycobacteriales</taxon>
        <taxon>Corynebacteriaceae</taxon>
        <taxon>Corynebacterium</taxon>
    </lineage>
</organism>
<accession>A0A5C4U252</accession>
<dbReference type="InterPro" id="IPR019270">
    <property type="entry name" value="DUF2283"/>
</dbReference>
<dbReference type="EMBL" id="VDHJ01000012">
    <property type="protein sequence ID" value="TNL95751.1"/>
    <property type="molecule type" value="Genomic_DNA"/>
</dbReference>
<dbReference type="AlphaFoldDB" id="A0A5C4U252"/>
<name>A0A5C4U252_9CORY</name>
<protein>
    <submittedName>
        <fullName evidence="1">DUF2283 domain-containing protein</fullName>
    </submittedName>
</protein>
<dbReference type="OrthoDB" id="2911799at2"/>
<evidence type="ECO:0000313" key="2">
    <source>
        <dbReference type="Proteomes" id="UP000312032"/>
    </source>
</evidence>
<proteinExistence type="predicted"/>
<dbReference type="Pfam" id="PF10049">
    <property type="entry name" value="DUF2283"/>
    <property type="match status" value="1"/>
</dbReference>
<evidence type="ECO:0000313" key="1">
    <source>
        <dbReference type="EMBL" id="TNL95751.1"/>
    </source>
</evidence>
<sequence>MKLTYDPEVDAAYLDIAEPGRLSERQISGITAEGLEGELEIDIDKDGRVIGIEFLAASEVLPPEVLDRADRLH</sequence>
<gene>
    <name evidence="1" type="ORF">FHE74_09170</name>
</gene>